<dbReference type="Pfam" id="PF01151">
    <property type="entry name" value="ELO"/>
    <property type="match status" value="1"/>
</dbReference>
<dbReference type="GO" id="GO:0019367">
    <property type="term" value="P:fatty acid elongation, saturated fatty acid"/>
    <property type="evidence" value="ECO:0007669"/>
    <property type="project" value="TreeGrafter"/>
</dbReference>
<dbReference type="GO" id="GO:0034625">
    <property type="term" value="P:fatty acid elongation, monounsaturated fatty acid"/>
    <property type="evidence" value="ECO:0007669"/>
    <property type="project" value="TreeGrafter"/>
</dbReference>
<comment type="catalytic activity">
    <reaction evidence="10">
        <text>a very-long-chain acyl-CoA + malonyl-CoA + H(+) = a very-long-chain 3-oxoacyl-CoA + CO2 + CoA</text>
        <dbReference type="Rhea" id="RHEA:32727"/>
        <dbReference type="ChEBI" id="CHEBI:15378"/>
        <dbReference type="ChEBI" id="CHEBI:16526"/>
        <dbReference type="ChEBI" id="CHEBI:57287"/>
        <dbReference type="ChEBI" id="CHEBI:57384"/>
        <dbReference type="ChEBI" id="CHEBI:90725"/>
        <dbReference type="ChEBI" id="CHEBI:90736"/>
        <dbReference type="EC" id="2.3.1.199"/>
    </reaction>
</comment>
<dbReference type="InterPro" id="IPR002076">
    <property type="entry name" value="ELO_fam"/>
</dbReference>
<dbReference type="STRING" id="299467.A0A443SQ99"/>
<dbReference type="Proteomes" id="UP000288716">
    <property type="component" value="Unassembled WGS sequence"/>
</dbReference>
<feature type="transmembrane region" description="Helical" evidence="10">
    <location>
        <begin position="204"/>
        <end position="224"/>
    </location>
</feature>
<keyword evidence="7 10" id="KW-0443">Lipid metabolism</keyword>
<dbReference type="PANTHER" id="PTHR11157:SF69">
    <property type="entry name" value="ELONGATION OF VERY LONG CHAIN FATTY ACIDS PROTEIN 7"/>
    <property type="match status" value="1"/>
</dbReference>
<feature type="transmembrane region" description="Helical" evidence="10">
    <location>
        <begin position="33"/>
        <end position="52"/>
    </location>
</feature>
<dbReference type="AlphaFoldDB" id="A0A443SQ99"/>
<evidence type="ECO:0000256" key="10">
    <source>
        <dbReference type="RuleBase" id="RU361115"/>
    </source>
</evidence>
<evidence type="ECO:0000256" key="7">
    <source>
        <dbReference type="ARBA" id="ARBA00023098"/>
    </source>
</evidence>
<dbReference type="EC" id="2.3.1.199" evidence="10"/>
<dbReference type="GO" id="GO:0030148">
    <property type="term" value="P:sphingolipid biosynthetic process"/>
    <property type="evidence" value="ECO:0007669"/>
    <property type="project" value="TreeGrafter"/>
</dbReference>
<protein>
    <recommendedName>
        <fullName evidence="10">Elongation of very long chain fatty acids protein</fullName>
        <ecNumber evidence="10">2.3.1.199</ecNumber>
    </recommendedName>
    <alternativeName>
        <fullName evidence="10">Very-long-chain 3-oxoacyl-CoA synthase</fullName>
    </alternativeName>
</protein>
<keyword evidence="6 10" id="KW-1133">Transmembrane helix</keyword>
<comment type="caution">
    <text evidence="11">The sequence shown here is derived from an EMBL/GenBank/DDBJ whole genome shotgun (WGS) entry which is preliminary data.</text>
</comment>
<name>A0A443SQ99_9ACAR</name>
<comment type="subcellular location">
    <subcellularLocation>
        <location evidence="1">Membrane</location>
        <topology evidence="1">Multi-pass membrane protein</topology>
    </subcellularLocation>
</comment>
<keyword evidence="9 10" id="KW-0275">Fatty acid biosynthesis</keyword>
<feature type="transmembrane region" description="Helical" evidence="10">
    <location>
        <begin position="64"/>
        <end position="85"/>
    </location>
</feature>
<evidence type="ECO:0000256" key="5">
    <source>
        <dbReference type="ARBA" id="ARBA00022832"/>
    </source>
</evidence>
<dbReference type="EMBL" id="NCKV01000809">
    <property type="protein sequence ID" value="RWS29673.1"/>
    <property type="molecule type" value="Genomic_DNA"/>
</dbReference>
<organism evidence="11 12">
    <name type="scientific">Leptotrombidium deliense</name>
    <dbReference type="NCBI Taxonomy" id="299467"/>
    <lineage>
        <taxon>Eukaryota</taxon>
        <taxon>Metazoa</taxon>
        <taxon>Ecdysozoa</taxon>
        <taxon>Arthropoda</taxon>
        <taxon>Chelicerata</taxon>
        <taxon>Arachnida</taxon>
        <taxon>Acari</taxon>
        <taxon>Acariformes</taxon>
        <taxon>Trombidiformes</taxon>
        <taxon>Prostigmata</taxon>
        <taxon>Anystina</taxon>
        <taxon>Parasitengona</taxon>
        <taxon>Trombiculoidea</taxon>
        <taxon>Trombiculidae</taxon>
        <taxon>Leptotrombidium</taxon>
    </lineage>
</organism>
<comment type="similarity">
    <text evidence="10">Belongs to the ELO family.</text>
</comment>
<evidence type="ECO:0000256" key="1">
    <source>
        <dbReference type="ARBA" id="ARBA00004141"/>
    </source>
</evidence>
<keyword evidence="2 10" id="KW-0444">Lipid biosynthesis</keyword>
<dbReference type="OrthoDB" id="434092at2759"/>
<dbReference type="GO" id="GO:0034626">
    <property type="term" value="P:fatty acid elongation, polyunsaturated fatty acid"/>
    <property type="evidence" value="ECO:0007669"/>
    <property type="project" value="TreeGrafter"/>
</dbReference>
<evidence type="ECO:0000256" key="2">
    <source>
        <dbReference type="ARBA" id="ARBA00022516"/>
    </source>
</evidence>
<sequence length="273" mass="31939">MDTVTYYLTDWFDTIGDPRLNSFPLMSGGPWKVLAITALFVYFVKVIGPWLMKNREPFDLRSVILLHNSCLIGFNGAGFIVGLWITNWGTLTFTCGGSHNADKHLKEELMLYFGYCYMLSKIADFADTLFFILRKKFDQASFLHIFHHALMPPAMWLGVRVHPFPYSGFMAIVNTLVHTVMYSYYALACAGVEMKRFLWWKKHITQLQLVQFVLIFFHGVHGYLNPSCNFPTILAFMESFYAAFFFVLFWRFYRRVYVSKVDKNQNEKIQKVH</sequence>
<feature type="transmembrane region" description="Helical" evidence="10">
    <location>
        <begin position="171"/>
        <end position="192"/>
    </location>
</feature>
<keyword evidence="4 10" id="KW-0812">Transmembrane</keyword>
<evidence type="ECO:0000313" key="12">
    <source>
        <dbReference type="Proteomes" id="UP000288716"/>
    </source>
</evidence>
<dbReference type="GO" id="GO:0005789">
    <property type="term" value="C:endoplasmic reticulum membrane"/>
    <property type="evidence" value="ECO:0007669"/>
    <property type="project" value="TreeGrafter"/>
</dbReference>
<proteinExistence type="inferred from homology"/>
<evidence type="ECO:0000313" key="11">
    <source>
        <dbReference type="EMBL" id="RWS29673.1"/>
    </source>
</evidence>
<evidence type="ECO:0000256" key="3">
    <source>
        <dbReference type="ARBA" id="ARBA00022679"/>
    </source>
</evidence>
<accession>A0A443SQ99</accession>
<dbReference type="VEuPathDB" id="VectorBase:LDEU002367"/>
<feature type="transmembrane region" description="Helical" evidence="10">
    <location>
        <begin position="140"/>
        <end position="159"/>
    </location>
</feature>
<evidence type="ECO:0000256" key="4">
    <source>
        <dbReference type="ARBA" id="ARBA00022692"/>
    </source>
</evidence>
<dbReference type="GO" id="GO:0042761">
    <property type="term" value="P:very long-chain fatty acid biosynthetic process"/>
    <property type="evidence" value="ECO:0007669"/>
    <property type="project" value="TreeGrafter"/>
</dbReference>
<keyword evidence="12" id="KW-1185">Reference proteome</keyword>
<feature type="transmembrane region" description="Helical" evidence="10">
    <location>
        <begin position="230"/>
        <end position="253"/>
    </location>
</feature>
<dbReference type="GO" id="GO:0009922">
    <property type="term" value="F:fatty acid elongase activity"/>
    <property type="evidence" value="ECO:0007669"/>
    <property type="project" value="UniProtKB-EC"/>
</dbReference>
<keyword evidence="8 10" id="KW-0472">Membrane</keyword>
<feature type="transmembrane region" description="Helical" evidence="10">
    <location>
        <begin position="112"/>
        <end position="133"/>
    </location>
</feature>
<evidence type="ECO:0000256" key="6">
    <source>
        <dbReference type="ARBA" id="ARBA00022989"/>
    </source>
</evidence>
<keyword evidence="3 10" id="KW-0808">Transferase</keyword>
<reference evidence="11 12" key="1">
    <citation type="journal article" date="2018" name="Gigascience">
        <title>Genomes of trombidid mites reveal novel predicted allergens and laterally-transferred genes associated with secondary metabolism.</title>
        <authorList>
            <person name="Dong X."/>
            <person name="Chaisiri K."/>
            <person name="Xia D."/>
            <person name="Armstrong S.D."/>
            <person name="Fang Y."/>
            <person name="Donnelly M.J."/>
            <person name="Kadowaki T."/>
            <person name="McGarry J.W."/>
            <person name="Darby A.C."/>
            <person name="Makepeace B.L."/>
        </authorList>
    </citation>
    <scope>NUCLEOTIDE SEQUENCE [LARGE SCALE GENOMIC DNA]</scope>
    <source>
        <strain evidence="11">UoL-UT</strain>
    </source>
</reference>
<keyword evidence="5 10" id="KW-0276">Fatty acid metabolism</keyword>
<evidence type="ECO:0000256" key="8">
    <source>
        <dbReference type="ARBA" id="ARBA00023136"/>
    </source>
</evidence>
<evidence type="ECO:0000256" key="9">
    <source>
        <dbReference type="ARBA" id="ARBA00023160"/>
    </source>
</evidence>
<dbReference type="PANTHER" id="PTHR11157">
    <property type="entry name" value="FATTY ACID ACYL TRANSFERASE-RELATED"/>
    <property type="match status" value="1"/>
</dbReference>
<gene>
    <name evidence="11" type="ORF">B4U80_09093</name>
</gene>